<evidence type="ECO:0000256" key="5">
    <source>
        <dbReference type="SAM" id="MobiDB-lite"/>
    </source>
</evidence>
<dbReference type="InterPro" id="IPR011109">
    <property type="entry name" value="DNA_bind_recombinase_dom"/>
</dbReference>
<dbReference type="PANTHER" id="PTHR30461">
    <property type="entry name" value="DNA-INVERTASE FROM LAMBDOID PROPHAGE"/>
    <property type="match status" value="1"/>
</dbReference>
<dbReference type="InterPro" id="IPR025827">
    <property type="entry name" value="Zn_ribbon_recom_dom"/>
</dbReference>
<dbReference type="Pfam" id="PF00239">
    <property type="entry name" value="Resolvase"/>
    <property type="match status" value="1"/>
</dbReference>
<feature type="active site" description="O-(5'-phospho-DNA)-serine intermediate" evidence="4">
    <location>
        <position position="22"/>
    </location>
</feature>
<keyword evidence="1" id="KW-0229">DNA integration</keyword>
<feature type="domain" description="Resolvase/invertase-type recombinase catalytic" evidence="6">
    <location>
        <begin position="14"/>
        <end position="165"/>
    </location>
</feature>
<protein>
    <submittedName>
        <fullName evidence="8">Recombinase family protein</fullName>
    </submittedName>
</protein>
<evidence type="ECO:0000313" key="9">
    <source>
        <dbReference type="Proteomes" id="UP001331936"/>
    </source>
</evidence>
<feature type="region of interest" description="Disordered" evidence="5">
    <location>
        <begin position="22"/>
        <end position="42"/>
    </location>
</feature>
<proteinExistence type="predicted"/>
<evidence type="ECO:0000256" key="4">
    <source>
        <dbReference type="PROSITE-ProRule" id="PRU10137"/>
    </source>
</evidence>
<dbReference type="Pfam" id="PF13408">
    <property type="entry name" value="Zn_ribbon_recom"/>
    <property type="match status" value="1"/>
</dbReference>
<evidence type="ECO:0000256" key="3">
    <source>
        <dbReference type="ARBA" id="ARBA00023172"/>
    </source>
</evidence>
<sequence>MNSPQRTDPAEPAVAVSYIRVSTREQAERDGDPEGYSIPAQREANRRKATAIGAVVMEEFVDRGESARSADRPELQKLLRFIAANPVDYVLVHKVDRLARNRVDDVEINLAIRKSGATLVSATENIDETASGMLLHGIMSSIAEFYSRNLATEVLKGMEQKAKTGGTPGKAPLGYRNVAALNPEGREVRTVAIDPDRAPLITWAFQAYASGDWTLRRLAAALEERGLTSRPTTRSPGGPLAINSVHKILRASYYKGEVTYRGVQYPGRHEPLIDEATWARVQEVLDARATGERSREHPHYLKSSVFCGGCGSRLIVTMSKNRYGALYPYFICLGRHSKANGCMRKAVLISVVEELVEDAYRTVQLDPDVRSQIEARLRSEIAATRVGIDAEVRELSTQKERLLTERSRLLQAHYAGAVPLDLLKTEQDRIARQLGAIEERLSAADVAIDDVEANLRRALDYATNCYRGYLAAGSHVRRLYNQAFFEKIYVEDDDVRLMLHEPFKTLTATATTGHVGEGVAGSIDSGMPSLTEVMSRNNKPSSWDEGLNETILVPPAGFEPAT</sequence>
<dbReference type="InterPro" id="IPR036162">
    <property type="entry name" value="Resolvase-like_N_sf"/>
</dbReference>
<dbReference type="Gene3D" id="3.40.50.1390">
    <property type="entry name" value="Resolvase, N-terminal catalytic domain"/>
    <property type="match status" value="1"/>
</dbReference>
<dbReference type="SMART" id="SM00857">
    <property type="entry name" value="Resolvase"/>
    <property type="match status" value="1"/>
</dbReference>
<keyword evidence="2" id="KW-0238">DNA-binding</keyword>
<dbReference type="EMBL" id="JAUZMZ010000063">
    <property type="protein sequence ID" value="MEE2032984.1"/>
    <property type="molecule type" value="Genomic_DNA"/>
</dbReference>
<reference evidence="8 9" key="1">
    <citation type="submission" date="2023-08" db="EMBL/GenBank/DDBJ databases">
        <authorList>
            <person name="Girao M."/>
            <person name="Carvalho M.F."/>
        </authorList>
    </citation>
    <scope>NUCLEOTIDE SEQUENCE [LARGE SCALE GENOMIC DNA]</scope>
    <source>
        <strain evidence="8 9">CC-R104</strain>
    </source>
</reference>
<keyword evidence="3" id="KW-0233">DNA recombination</keyword>
<name>A0ABU7JU10_9NOCA</name>
<dbReference type="PROSITE" id="PS00397">
    <property type="entry name" value="RECOMBINASES_1"/>
    <property type="match status" value="1"/>
</dbReference>
<dbReference type="InterPro" id="IPR038109">
    <property type="entry name" value="DNA_bind_recomb_sf"/>
</dbReference>
<evidence type="ECO:0000259" key="6">
    <source>
        <dbReference type="PROSITE" id="PS51736"/>
    </source>
</evidence>
<dbReference type="PROSITE" id="PS51736">
    <property type="entry name" value="RECOMBINASES_3"/>
    <property type="match status" value="1"/>
</dbReference>
<feature type="compositionally biased region" description="Basic and acidic residues" evidence="5">
    <location>
        <begin position="22"/>
        <end position="32"/>
    </location>
</feature>
<comment type="caution">
    <text evidence="8">The sequence shown here is derived from an EMBL/GenBank/DDBJ whole genome shotgun (WGS) entry which is preliminary data.</text>
</comment>
<evidence type="ECO:0000256" key="2">
    <source>
        <dbReference type="ARBA" id="ARBA00023125"/>
    </source>
</evidence>
<dbReference type="PANTHER" id="PTHR30461:SF23">
    <property type="entry name" value="DNA RECOMBINASE-RELATED"/>
    <property type="match status" value="1"/>
</dbReference>
<dbReference type="Gene3D" id="3.90.1750.20">
    <property type="entry name" value="Putative Large Serine Recombinase, Chain B, Domain 2"/>
    <property type="match status" value="1"/>
</dbReference>
<dbReference type="SUPFAM" id="SSF53041">
    <property type="entry name" value="Resolvase-like"/>
    <property type="match status" value="1"/>
</dbReference>
<dbReference type="PROSITE" id="PS51737">
    <property type="entry name" value="RECOMBINASE_DNA_BIND"/>
    <property type="match status" value="1"/>
</dbReference>
<dbReference type="InterPro" id="IPR050639">
    <property type="entry name" value="SSR_resolvase"/>
</dbReference>
<dbReference type="RefSeq" id="WP_330152403.1">
    <property type="nucleotide sequence ID" value="NZ_JAUZMZ010000063.1"/>
</dbReference>
<evidence type="ECO:0000259" key="7">
    <source>
        <dbReference type="PROSITE" id="PS51737"/>
    </source>
</evidence>
<accession>A0ABU7JU10</accession>
<keyword evidence="9" id="KW-1185">Reference proteome</keyword>
<dbReference type="InterPro" id="IPR006118">
    <property type="entry name" value="Recombinase_CS"/>
</dbReference>
<evidence type="ECO:0000313" key="8">
    <source>
        <dbReference type="EMBL" id="MEE2032984.1"/>
    </source>
</evidence>
<dbReference type="Proteomes" id="UP001331936">
    <property type="component" value="Unassembled WGS sequence"/>
</dbReference>
<dbReference type="Pfam" id="PF07508">
    <property type="entry name" value="Recombinase"/>
    <property type="match status" value="1"/>
</dbReference>
<gene>
    <name evidence="8" type="ORF">Q8814_12805</name>
</gene>
<dbReference type="InterPro" id="IPR006119">
    <property type="entry name" value="Resolv_N"/>
</dbReference>
<dbReference type="CDD" id="cd00338">
    <property type="entry name" value="Ser_Recombinase"/>
    <property type="match status" value="1"/>
</dbReference>
<feature type="domain" description="Recombinase" evidence="7">
    <location>
        <begin position="172"/>
        <end position="291"/>
    </location>
</feature>
<organism evidence="8 9">
    <name type="scientific">Rhodococcus chondri</name>
    <dbReference type="NCBI Taxonomy" id="3065941"/>
    <lineage>
        <taxon>Bacteria</taxon>
        <taxon>Bacillati</taxon>
        <taxon>Actinomycetota</taxon>
        <taxon>Actinomycetes</taxon>
        <taxon>Mycobacteriales</taxon>
        <taxon>Nocardiaceae</taxon>
        <taxon>Rhodococcus</taxon>
    </lineage>
</organism>
<evidence type="ECO:0000256" key="1">
    <source>
        <dbReference type="ARBA" id="ARBA00022908"/>
    </source>
</evidence>